<evidence type="ECO:0000313" key="10">
    <source>
        <dbReference type="Proteomes" id="UP001497444"/>
    </source>
</evidence>
<evidence type="ECO:0000313" key="9">
    <source>
        <dbReference type="EMBL" id="CAK9278503.1"/>
    </source>
</evidence>
<dbReference type="SUPFAM" id="SSF69572">
    <property type="entry name" value="Activating enzymes of the ubiquitin-like proteins"/>
    <property type="match status" value="1"/>
</dbReference>
<evidence type="ECO:0000256" key="4">
    <source>
        <dbReference type="ARBA" id="ARBA00022927"/>
    </source>
</evidence>
<dbReference type="NCBIfam" id="TIGR01381">
    <property type="entry name" value="E1_like_apg7"/>
    <property type="match status" value="1"/>
</dbReference>
<name>A0ABP0XLB3_9BRYO</name>
<evidence type="ECO:0000256" key="1">
    <source>
        <dbReference type="ARBA" id="ARBA00010931"/>
    </source>
</evidence>
<dbReference type="Pfam" id="PF00899">
    <property type="entry name" value="ThiF"/>
    <property type="match status" value="1"/>
</dbReference>
<gene>
    <name evidence="9" type="ORF">CSSPJE1EN1_LOCUS23981</name>
</gene>
<dbReference type="InterPro" id="IPR035985">
    <property type="entry name" value="Ubiquitin-activating_enz"/>
</dbReference>
<sequence>MGITTTPPEASVLQFAAWQSAADESFWHRLASFKLNTQRLAEHPIPISGFFAPCSHPQVPSHLQLLLESLPPDTADMNDTAVEVHSNRNRLPVPGILYNTNTLESFQALDRQQLMSEATQQIWDDICSGRAEENTDLLNRFLVISYADLKKWTFTYWFAFPGLVMTPPATIASSQPASEVFNKDEAAGILAACTEWRALPSGASSTAFLLHITLNSDVRARPLKDWAIVQQDGGKVVLAFYDPCHLATNPGWPLRNLLALASVRWDVTRVQVLCYREKRGQVDLEHCPVFDVALPSLPEWKEVKDVPAAVGWERNLRGRHGPRIVHLASSMDPIRLAESAADLNLKLMRWRLLPSLDLVRLASTKCLLLGAGTLGCQVARGLMAWGVRHITLIDYGRVAMSNPLRQSLFMHEDSLNGGKLKADAAAENLKRIFPGVNAVGVQMAIPMPGHAVGKDEVAGVLEDCRRLKEMIDEHDVVFLLTDTRESRWLPTLLCANANKIAINAALGFDTYLVMRHGAGPHVTPGSSASAENPRLGCYFCNDVVAPLDSTANRTLDQQCTVTRPGLAPIAAALAVELAVALLHHPQGLLAPADKEASVLENTEHPLGILPHQVRGFVAHFAQIVVMGHAFNKCTACSSIVVMEFRERGMEFVLEVLNRPNYLEDLTGLTELLSATHSMSLEWDDDTEEADDLEL</sequence>
<reference evidence="9" key="1">
    <citation type="submission" date="2024-02" db="EMBL/GenBank/DDBJ databases">
        <authorList>
            <consortium name="ELIXIR-Norway"/>
            <consortium name="Elixir Norway"/>
        </authorList>
    </citation>
    <scope>NUCLEOTIDE SEQUENCE</scope>
</reference>
<proteinExistence type="inferred from homology"/>
<comment type="subunit">
    <text evidence="6">Homodimer.</text>
</comment>
<dbReference type="Gene3D" id="3.40.140.100">
    <property type="entry name" value="Ubiquitin-like modifier-activating enzyme ATG7 C-terminal domain"/>
    <property type="match status" value="1"/>
</dbReference>
<dbReference type="Proteomes" id="UP001497444">
    <property type="component" value="Chromosome 9"/>
</dbReference>
<dbReference type="PANTHER" id="PTHR10953">
    <property type="entry name" value="UBIQUITIN-ACTIVATING ENZYME E1"/>
    <property type="match status" value="1"/>
</dbReference>
<feature type="domain" description="THIF-type NAD/FAD binding fold" evidence="7">
    <location>
        <begin position="348"/>
        <end position="591"/>
    </location>
</feature>
<dbReference type="CDD" id="cd01486">
    <property type="entry name" value="Apg7"/>
    <property type="match status" value="1"/>
</dbReference>
<comment type="function">
    <text evidence="6">E1-like activating enzyme involved in the 2 ubiquitin-like systems required for autophagy.</text>
</comment>
<dbReference type="Gene3D" id="3.40.140.70">
    <property type="entry name" value="Ubiquitin-like modifier-activating enzyme ATG7 N-terminal domain"/>
    <property type="match status" value="1"/>
</dbReference>
<dbReference type="InterPro" id="IPR042522">
    <property type="entry name" value="Atg7_N_1"/>
</dbReference>
<keyword evidence="3 6" id="KW-0813">Transport</keyword>
<keyword evidence="10" id="KW-1185">Reference proteome</keyword>
<dbReference type="InterPro" id="IPR042523">
    <property type="entry name" value="Atg7_N_2"/>
</dbReference>
<accession>A0ABP0XLB3</accession>
<comment type="similarity">
    <text evidence="1 6">Belongs to the ATG7 family.</text>
</comment>
<keyword evidence="5 6" id="KW-0072">Autophagy</keyword>
<evidence type="ECO:0000256" key="2">
    <source>
        <dbReference type="ARBA" id="ARBA00017647"/>
    </source>
</evidence>
<evidence type="ECO:0000256" key="3">
    <source>
        <dbReference type="ARBA" id="ARBA00022448"/>
    </source>
</evidence>
<protein>
    <recommendedName>
        <fullName evidence="2 6">Ubiquitin-like modifier-activating enzyme ATG7</fullName>
    </recommendedName>
    <alternativeName>
        <fullName evidence="6">Autophagy-related protein 7</fullName>
    </alternativeName>
</protein>
<dbReference type="Pfam" id="PF16420">
    <property type="entry name" value="ATG7_N"/>
    <property type="match status" value="1"/>
</dbReference>
<evidence type="ECO:0000259" key="7">
    <source>
        <dbReference type="Pfam" id="PF00899"/>
    </source>
</evidence>
<dbReference type="PANTHER" id="PTHR10953:SF3">
    <property type="entry name" value="UBIQUITIN-LIKE MODIFIER-ACTIVATING ENZYME ATG7"/>
    <property type="match status" value="1"/>
</dbReference>
<dbReference type="EMBL" id="OZ020104">
    <property type="protein sequence ID" value="CAK9278503.1"/>
    <property type="molecule type" value="Genomic_DNA"/>
</dbReference>
<dbReference type="InterPro" id="IPR032197">
    <property type="entry name" value="Atg7_N"/>
</dbReference>
<keyword evidence="6" id="KW-0963">Cytoplasm</keyword>
<dbReference type="InterPro" id="IPR045886">
    <property type="entry name" value="ThiF/MoeB/HesA"/>
</dbReference>
<comment type="subcellular location">
    <subcellularLocation>
        <location evidence="6">Cytoplasm</location>
    </subcellularLocation>
    <subcellularLocation>
        <location evidence="6">Preautophagosomal structure</location>
    </subcellularLocation>
</comment>
<feature type="domain" description="Ubiquitin-like modifier-activating enzyme Atg7 N-terminal" evidence="8">
    <location>
        <begin position="13"/>
        <end position="331"/>
    </location>
</feature>
<organism evidence="9 10">
    <name type="scientific">Sphagnum jensenii</name>
    <dbReference type="NCBI Taxonomy" id="128206"/>
    <lineage>
        <taxon>Eukaryota</taxon>
        <taxon>Viridiplantae</taxon>
        <taxon>Streptophyta</taxon>
        <taxon>Embryophyta</taxon>
        <taxon>Bryophyta</taxon>
        <taxon>Sphagnophytina</taxon>
        <taxon>Sphagnopsida</taxon>
        <taxon>Sphagnales</taxon>
        <taxon>Sphagnaceae</taxon>
        <taxon>Sphagnum</taxon>
    </lineage>
</organism>
<evidence type="ECO:0000256" key="5">
    <source>
        <dbReference type="ARBA" id="ARBA00023006"/>
    </source>
</evidence>
<dbReference type="InterPro" id="IPR006285">
    <property type="entry name" value="Atg7"/>
</dbReference>
<keyword evidence="6" id="KW-0833">Ubl conjugation pathway</keyword>
<evidence type="ECO:0000256" key="6">
    <source>
        <dbReference type="RuleBase" id="RU366022"/>
    </source>
</evidence>
<dbReference type="InterPro" id="IPR000594">
    <property type="entry name" value="ThiF_NAD_FAD-bd"/>
</dbReference>
<dbReference type="Gene3D" id="3.40.50.720">
    <property type="entry name" value="NAD(P)-binding Rossmann-like Domain"/>
    <property type="match status" value="1"/>
</dbReference>
<evidence type="ECO:0000259" key="8">
    <source>
        <dbReference type="Pfam" id="PF16420"/>
    </source>
</evidence>
<keyword evidence="4 6" id="KW-0653">Protein transport</keyword>